<reference evidence="1" key="2">
    <citation type="submission" date="2025-03" db="EMBL/GenBank/DDBJ databases">
        <authorList>
            <consortium name="ELIXIR-Norway"/>
            <consortium name="Elixir Norway"/>
        </authorList>
    </citation>
    <scope>NUCLEOTIDE SEQUENCE</scope>
</reference>
<dbReference type="EMBL" id="OX596103">
    <property type="protein sequence ID" value="CAM9851899.1"/>
    <property type="molecule type" value="Genomic_DNA"/>
</dbReference>
<organism evidence="1 2">
    <name type="scientific">Rangifer tarandus platyrhynchus</name>
    <name type="common">Svalbard reindeer</name>
    <dbReference type="NCBI Taxonomy" id="3082113"/>
    <lineage>
        <taxon>Eukaryota</taxon>
        <taxon>Metazoa</taxon>
        <taxon>Chordata</taxon>
        <taxon>Craniata</taxon>
        <taxon>Vertebrata</taxon>
        <taxon>Euteleostomi</taxon>
        <taxon>Mammalia</taxon>
        <taxon>Eutheria</taxon>
        <taxon>Laurasiatheria</taxon>
        <taxon>Artiodactyla</taxon>
        <taxon>Ruminantia</taxon>
        <taxon>Pecora</taxon>
        <taxon>Cervidae</taxon>
        <taxon>Odocoileinae</taxon>
        <taxon>Rangifer</taxon>
    </lineage>
</organism>
<evidence type="ECO:0000313" key="1">
    <source>
        <dbReference type="EMBL" id="CAM9851899.1"/>
    </source>
</evidence>
<reference evidence="1" key="1">
    <citation type="submission" date="2023-05" db="EMBL/GenBank/DDBJ databases">
        <authorList>
            <consortium name="ELIXIR-Norway"/>
        </authorList>
    </citation>
    <scope>NUCLEOTIDE SEQUENCE</scope>
</reference>
<name>A0AC59YNT5_RANTA</name>
<accession>A0AC59YNT5</accession>
<evidence type="ECO:0000313" key="2">
    <source>
        <dbReference type="Proteomes" id="UP001162501"/>
    </source>
</evidence>
<sequence>MDLTFQVPMQYCSLQHRALLSPVDTSTTESHFYFGPASSFFLELFLHSSLVAYWTPTDPGAHLLLSYLFAFSYCLWDSRGKNIEVVCQLPSPVDHILSEFSTMICPSWVALHSMAHVVL</sequence>
<gene>
    <name evidence="1" type="ORF">MRATA1EN22A_LOCUS8363</name>
</gene>
<dbReference type="Proteomes" id="UP001162501">
    <property type="component" value="Chromosome 19"/>
</dbReference>
<proteinExistence type="predicted"/>
<protein>
    <submittedName>
        <fullName evidence="1">Uncharacterized protein</fullName>
    </submittedName>
</protein>